<dbReference type="EMBL" id="BPLR01016906">
    <property type="protein sequence ID" value="GIY87200.1"/>
    <property type="molecule type" value="Genomic_DNA"/>
</dbReference>
<sequence>MKSLEKECGKLVVMTYSRNVQYAVELSYVRNRTTVNNIFLNDSTARSHEGSRQLSPSPYVADRFGISIINNPFNDWRLRFSRRKSRYLSLS</sequence>
<accession>A0AAV4WZ28</accession>
<proteinExistence type="predicted"/>
<evidence type="ECO:0000313" key="2">
    <source>
        <dbReference type="Proteomes" id="UP001054945"/>
    </source>
</evidence>
<evidence type="ECO:0000313" key="1">
    <source>
        <dbReference type="EMBL" id="GIY87200.1"/>
    </source>
</evidence>
<dbReference type="Proteomes" id="UP001054945">
    <property type="component" value="Unassembled WGS sequence"/>
</dbReference>
<organism evidence="1 2">
    <name type="scientific">Caerostris extrusa</name>
    <name type="common">Bark spider</name>
    <name type="synonym">Caerostris bankana</name>
    <dbReference type="NCBI Taxonomy" id="172846"/>
    <lineage>
        <taxon>Eukaryota</taxon>
        <taxon>Metazoa</taxon>
        <taxon>Ecdysozoa</taxon>
        <taxon>Arthropoda</taxon>
        <taxon>Chelicerata</taxon>
        <taxon>Arachnida</taxon>
        <taxon>Araneae</taxon>
        <taxon>Araneomorphae</taxon>
        <taxon>Entelegynae</taxon>
        <taxon>Araneoidea</taxon>
        <taxon>Araneidae</taxon>
        <taxon>Caerostris</taxon>
    </lineage>
</organism>
<keyword evidence="2" id="KW-1185">Reference proteome</keyword>
<gene>
    <name evidence="1" type="ORF">CEXT_567471</name>
</gene>
<protein>
    <submittedName>
        <fullName evidence="1">Uncharacterized protein</fullName>
    </submittedName>
</protein>
<reference evidence="1 2" key="1">
    <citation type="submission" date="2021-06" db="EMBL/GenBank/DDBJ databases">
        <title>Caerostris extrusa draft genome.</title>
        <authorList>
            <person name="Kono N."/>
            <person name="Arakawa K."/>
        </authorList>
    </citation>
    <scope>NUCLEOTIDE SEQUENCE [LARGE SCALE GENOMIC DNA]</scope>
</reference>
<comment type="caution">
    <text evidence="1">The sequence shown here is derived from an EMBL/GenBank/DDBJ whole genome shotgun (WGS) entry which is preliminary data.</text>
</comment>
<name>A0AAV4WZ28_CAEEX</name>
<dbReference type="AlphaFoldDB" id="A0AAV4WZ28"/>